<dbReference type="GO" id="GO:0006508">
    <property type="term" value="P:proteolysis"/>
    <property type="evidence" value="ECO:0007669"/>
    <property type="project" value="UniProtKB-KW"/>
</dbReference>
<dbReference type="Gene3D" id="3.90.226.10">
    <property type="entry name" value="2-enoyl-CoA Hydratase, Chain A, domain 1"/>
    <property type="match status" value="1"/>
</dbReference>
<accession>A0A382N6S8</accession>
<keyword evidence="3" id="KW-0720">Serine protease</keyword>
<dbReference type="GO" id="GO:0007165">
    <property type="term" value="P:signal transduction"/>
    <property type="evidence" value="ECO:0007669"/>
    <property type="project" value="TreeGrafter"/>
</dbReference>
<dbReference type="SUPFAM" id="SSF52096">
    <property type="entry name" value="ClpP/crotonase"/>
    <property type="match status" value="1"/>
</dbReference>
<feature type="non-terminal residue" evidence="5">
    <location>
        <position position="1"/>
    </location>
</feature>
<dbReference type="GO" id="GO:0030288">
    <property type="term" value="C:outer membrane-bounded periplasmic space"/>
    <property type="evidence" value="ECO:0007669"/>
    <property type="project" value="TreeGrafter"/>
</dbReference>
<sequence>AVNSSSLFLDEGVVTFELDSKGKKTLWNTNGEVGKFSNIPIVTLVNANSASGSEVMAGALQDYGRSVIIGETTYGKGSVSLVRDLSNGGGMLLTNAHWFTPNGRVIHDIGITPDVEIELPETTSKSGEFYDTQVEAAIKQLDFELTN</sequence>
<protein>
    <recommendedName>
        <fullName evidence="4">Tail specific protease domain-containing protein</fullName>
    </recommendedName>
</protein>
<evidence type="ECO:0000313" key="5">
    <source>
        <dbReference type="EMBL" id="SVC56786.1"/>
    </source>
</evidence>
<dbReference type="PANTHER" id="PTHR32060">
    <property type="entry name" value="TAIL-SPECIFIC PROTEASE"/>
    <property type="match status" value="1"/>
</dbReference>
<dbReference type="EMBL" id="UINC01098340">
    <property type="protein sequence ID" value="SVC56786.1"/>
    <property type="molecule type" value="Genomic_DNA"/>
</dbReference>
<dbReference type="InterPro" id="IPR005151">
    <property type="entry name" value="Tail-specific_protease"/>
</dbReference>
<proteinExistence type="predicted"/>
<dbReference type="CDD" id="cd07560">
    <property type="entry name" value="Peptidase_S41_CPP"/>
    <property type="match status" value="1"/>
</dbReference>
<feature type="domain" description="Tail specific protease" evidence="4">
    <location>
        <begin position="1"/>
        <end position="118"/>
    </location>
</feature>
<evidence type="ECO:0000256" key="2">
    <source>
        <dbReference type="ARBA" id="ARBA00022801"/>
    </source>
</evidence>
<name>A0A382N6S8_9ZZZZ</name>
<dbReference type="AlphaFoldDB" id="A0A382N6S8"/>
<gene>
    <name evidence="5" type="ORF">METZ01_LOCUS309640</name>
</gene>
<dbReference type="Pfam" id="PF03572">
    <property type="entry name" value="Peptidase_S41"/>
    <property type="match status" value="1"/>
</dbReference>
<dbReference type="SMART" id="SM00245">
    <property type="entry name" value="TSPc"/>
    <property type="match status" value="1"/>
</dbReference>
<evidence type="ECO:0000256" key="1">
    <source>
        <dbReference type="ARBA" id="ARBA00022670"/>
    </source>
</evidence>
<dbReference type="GO" id="GO:0008236">
    <property type="term" value="F:serine-type peptidase activity"/>
    <property type="evidence" value="ECO:0007669"/>
    <property type="project" value="UniProtKB-KW"/>
</dbReference>
<keyword evidence="1" id="KW-0645">Protease</keyword>
<organism evidence="5">
    <name type="scientific">marine metagenome</name>
    <dbReference type="NCBI Taxonomy" id="408172"/>
    <lineage>
        <taxon>unclassified sequences</taxon>
        <taxon>metagenomes</taxon>
        <taxon>ecological metagenomes</taxon>
    </lineage>
</organism>
<evidence type="ECO:0000256" key="3">
    <source>
        <dbReference type="ARBA" id="ARBA00022825"/>
    </source>
</evidence>
<dbReference type="GO" id="GO:0004175">
    <property type="term" value="F:endopeptidase activity"/>
    <property type="evidence" value="ECO:0007669"/>
    <property type="project" value="TreeGrafter"/>
</dbReference>
<dbReference type="InterPro" id="IPR029045">
    <property type="entry name" value="ClpP/crotonase-like_dom_sf"/>
</dbReference>
<keyword evidence="2" id="KW-0378">Hydrolase</keyword>
<evidence type="ECO:0000259" key="4">
    <source>
        <dbReference type="SMART" id="SM00245"/>
    </source>
</evidence>
<dbReference type="InterPro" id="IPR004447">
    <property type="entry name" value="Peptidase_S41A"/>
</dbReference>
<dbReference type="PANTHER" id="PTHR32060:SF30">
    <property type="entry name" value="CARBOXY-TERMINAL PROCESSING PROTEASE CTPA"/>
    <property type="match status" value="1"/>
</dbReference>
<reference evidence="5" key="1">
    <citation type="submission" date="2018-05" db="EMBL/GenBank/DDBJ databases">
        <authorList>
            <person name="Lanie J.A."/>
            <person name="Ng W.-L."/>
            <person name="Kazmierczak K.M."/>
            <person name="Andrzejewski T.M."/>
            <person name="Davidsen T.M."/>
            <person name="Wayne K.J."/>
            <person name="Tettelin H."/>
            <person name="Glass J.I."/>
            <person name="Rusch D."/>
            <person name="Podicherti R."/>
            <person name="Tsui H.-C.T."/>
            <person name="Winkler M.E."/>
        </authorList>
    </citation>
    <scope>NUCLEOTIDE SEQUENCE</scope>
</reference>